<proteinExistence type="predicted"/>
<feature type="transmembrane region" description="Helical" evidence="1">
    <location>
        <begin position="83"/>
        <end position="103"/>
    </location>
</feature>
<keyword evidence="1" id="KW-0812">Transmembrane</keyword>
<keyword evidence="3" id="KW-1185">Reference proteome</keyword>
<feature type="transmembrane region" description="Helical" evidence="1">
    <location>
        <begin position="49"/>
        <end position="71"/>
    </location>
</feature>
<sequence>MDDTAVVKLRLPIALLLFVLGGAAGLIGDHSHVVTGTTEYLPRSQALPFIWSSPIYFPILVGSATVFLAELRLHLPSPRTRVTLRQGVAGVAAVLGSYVVTAMLHTAPIVPIMTLICAFAAITFCALGDRPAILCGTLIALVGPAVEIGIAAAGQFRYAPGSDGLFGVAPWLVPLYFAFGVIAALFGEIASAATDSRR</sequence>
<dbReference type="Proteomes" id="UP001190336">
    <property type="component" value="Chromosome"/>
</dbReference>
<evidence type="ECO:0000313" key="2">
    <source>
        <dbReference type="EMBL" id="CAJ1497844.1"/>
    </source>
</evidence>
<protein>
    <recommendedName>
        <fullName evidence="4">DUF5367 domain-containing protein</fullName>
    </recommendedName>
</protein>
<organism evidence="2 3">
    <name type="scientific">[Mycobacterium] kokjensenii</name>
    <dbReference type="NCBI Taxonomy" id="3064287"/>
    <lineage>
        <taxon>Bacteria</taxon>
        <taxon>Bacillati</taxon>
        <taxon>Actinomycetota</taxon>
        <taxon>Actinomycetes</taxon>
        <taxon>Mycobacteriales</taxon>
        <taxon>Mycobacteriaceae</taxon>
        <taxon>Mycolicibacter</taxon>
    </lineage>
</organism>
<evidence type="ECO:0008006" key="4">
    <source>
        <dbReference type="Google" id="ProtNLM"/>
    </source>
</evidence>
<name>A0ABM9LEQ6_9MYCO</name>
<dbReference type="RefSeq" id="WP_308476800.1">
    <property type="nucleotide sequence ID" value="NZ_OY726394.1"/>
</dbReference>
<evidence type="ECO:0000313" key="3">
    <source>
        <dbReference type="Proteomes" id="UP001190336"/>
    </source>
</evidence>
<feature type="transmembrane region" description="Helical" evidence="1">
    <location>
        <begin position="134"/>
        <end position="156"/>
    </location>
</feature>
<keyword evidence="1" id="KW-0472">Membrane</keyword>
<feature type="transmembrane region" description="Helical" evidence="1">
    <location>
        <begin position="168"/>
        <end position="190"/>
    </location>
</feature>
<keyword evidence="1" id="KW-1133">Transmembrane helix</keyword>
<feature type="transmembrane region" description="Helical" evidence="1">
    <location>
        <begin position="109"/>
        <end position="127"/>
    </location>
</feature>
<accession>A0ABM9LEQ6</accession>
<reference evidence="2 3" key="1">
    <citation type="submission" date="2023-08" db="EMBL/GenBank/DDBJ databases">
        <authorList>
            <person name="Folkvardsen B D."/>
            <person name="Norman A."/>
        </authorList>
    </citation>
    <scope>NUCLEOTIDE SEQUENCE [LARGE SCALE GENOMIC DNA]</scope>
    <source>
        <strain evidence="2 3">Mu0083</strain>
    </source>
</reference>
<evidence type="ECO:0000256" key="1">
    <source>
        <dbReference type="SAM" id="Phobius"/>
    </source>
</evidence>
<gene>
    <name evidence="2" type="ORF">MU0083_001778</name>
</gene>
<dbReference type="EMBL" id="OY726394">
    <property type="protein sequence ID" value="CAJ1497844.1"/>
    <property type="molecule type" value="Genomic_DNA"/>
</dbReference>